<keyword evidence="2" id="KW-1185">Reference proteome</keyword>
<dbReference type="EMBL" id="BJND01000018">
    <property type="protein sequence ID" value="GEC05022.1"/>
    <property type="molecule type" value="Genomic_DNA"/>
</dbReference>
<accession>A0A4Y3VD01</accession>
<gene>
    <name evidence="1" type="ORF">SSP24_26770</name>
</gene>
<evidence type="ECO:0000313" key="1">
    <source>
        <dbReference type="EMBL" id="GEC05022.1"/>
    </source>
</evidence>
<evidence type="ECO:0000313" key="2">
    <source>
        <dbReference type="Proteomes" id="UP000317881"/>
    </source>
</evidence>
<comment type="caution">
    <text evidence="1">The sequence shown here is derived from an EMBL/GenBank/DDBJ whole genome shotgun (WGS) entry which is preliminary data.</text>
</comment>
<sequence length="57" mass="6008">MLIFDKDTLAYLGSQAYFVNDGARARGATSDVLFGIDAVMGCGVVDRYDDVLATTAG</sequence>
<reference evidence="1 2" key="1">
    <citation type="submission" date="2019-06" db="EMBL/GenBank/DDBJ databases">
        <title>Whole genome shotgun sequence of Streptomyces spinoverrucosus NBRC 14228.</title>
        <authorList>
            <person name="Hosoyama A."/>
            <person name="Uohara A."/>
            <person name="Ohji S."/>
            <person name="Ichikawa N."/>
        </authorList>
    </citation>
    <scope>NUCLEOTIDE SEQUENCE [LARGE SCALE GENOMIC DNA]</scope>
    <source>
        <strain evidence="1 2">NBRC 14228</strain>
    </source>
</reference>
<protein>
    <submittedName>
        <fullName evidence="1">Uncharacterized protein</fullName>
    </submittedName>
</protein>
<dbReference type="Proteomes" id="UP000317881">
    <property type="component" value="Unassembled WGS sequence"/>
</dbReference>
<dbReference type="AlphaFoldDB" id="A0A4Y3VD01"/>
<proteinExistence type="predicted"/>
<name>A0A4Y3VD01_9ACTN</name>
<organism evidence="1 2">
    <name type="scientific">Streptomyces spinoverrucosus</name>
    <dbReference type="NCBI Taxonomy" id="284043"/>
    <lineage>
        <taxon>Bacteria</taxon>
        <taxon>Bacillati</taxon>
        <taxon>Actinomycetota</taxon>
        <taxon>Actinomycetes</taxon>
        <taxon>Kitasatosporales</taxon>
        <taxon>Streptomycetaceae</taxon>
        <taxon>Streptomyces</taxon>
    </lineage>
</organism>